<keyword evidence="3" id="KW-1185">Reference proteome</keyword>
<dbReference type="EMBL" id="JBHSNO010000001">
    <property type="protein sequence ID" value="MFC5587622.1"/>
    <property type="molecule type" value="Genomic_DNA"/>
</dbReference>
<evidence type="ECO:0000313" key="2">
    <source>
        <dbReference type="EMBL" id="MFC5587622.1"/>
    </source>
</evidence>
<dbReference type="InterPro" id="IPR018672">
    <property type="entry name" value="DUF2140"/>
</dbReference>
<keyword evidence="1" id="KW-1133">Transmembrane helix</keyword>
<organism evidence="2 3">
    <name type="scientific">Sporosarcina soli</name>
    <dbReference type="NCBI Taxonomy" id="334736"/>
    <lineage>
        <taxon>Bacteria</taxon>
        <taxon>Bacillati</taxon>
        <taxon>Bacillota</taxon>
        <taxon>Bacilli</taxon>
        <taxon>Bacillales</taxon>
        <taxon>Caryophanaceae</taxon>
        <taxon>Sporosarcina</taxon>
    </lineage>
</organism>
<comment type="caution">
    <text evidence="2">The sequence shown here is derived from an EMBL/GenBank/DDBJ whole genome shotgun (WGS) entry which is preliminary data.</text>
</comment>
<gene>
    <name evidence="2" type="ORF">ACFPRA_01700</name>
</gene>
<dbReference type="Pfam" id="PF09911">
    <property type="entry name" value="DUF2140"/>
    <property type="match status" value="1"/>
</dbReference>
<accession>A0ABW0TE79</accession>
<dbReference type="RefSeq" id="WP_381429838.1">
    <property type="nucleotide sequence ID" value="NZ_JBHSNO010000001.1"/>
</dbReference>
<dbReference type="Proteomes" id="UP001596109">
    <property type="component" value="Unassembled WGS sequence"/>
</dbReference>
<proteinExistence type="predicted"/>
<protein>
    <submittedName>
        <fullName evidence="2">YpmS family protein</fullName>
    </submittedName>
</protein>
<keyword evidence="1" id="KW-0472">Membrane</keyword>
<sequence length="191" mass="21208">MNRWKIGFFLLAGLIVAVVAYVLFLIGSPGDSEPLPEVKMDNTSDHVLTVKVAKEDFEGIANTYIGKAVKGEPLPVTMVVRDDVVLLSEMMVFSLKLPVIMHFDPLVGEDGNLILKLSSMEIGQLKIQPSTVLTILRDSVKLPPWMIVRPKEEEVFVDLTQVPLSGNLKVRAKTFNLADDEIILEIIIPKE</sequence>
<reference evidence="3" key="1">
    <citation type="journal article" date="2019" name="Int. J. Syst. Evol. Microbiol.">
        <title>The Global Catalogue of Microorganisms (GCM) 10K type strain sequencing project: providing services to taxonomists for standard genome sequencing and annotation.</title>
        <authorList>
            <consortium name="The Broad Institute Genomics Platform"/>
            <consortium name="The Broad Institute Genome Sequencing Center for Infectious Disease"/>
            <person name="Wu L."/>
            <person name="Ma J."/>
        </authorList>
    </citation>
    <scope>NUCLEOTIDE SEQUENCE [LARGE SCALE GENOMIC DNA]</scope>
    <source>
        <strain evidence="3">CGMCC 4.1434</strain>
    </source>
</reference>
<name>A0ABW0TE79_9BACL</name>
<keyword evidence="1" id="KW-0812">Transmembrane</keyword>
<evidence type="ECO:0000256" key="1">
    <source>
        <dbReference type="SAM" id="Phobius"/>
    </source>
</evidence>
<evidence type="ECO:0000313" key="3">
    <source>
        <dbReference type="Proteomes" id="UP001596109"/>
    </source>
</evidence>
<feature type="transmembrane region" description="Helical" evidence="1">
    <location>
        <begin position="6"/>
        <end position="26"/>
    </location>
</feature>